<accession>A0A974DGA9</accession>
<organism evidence="1 2">
    <name type="scientific">Xenopus laevis</name>
    <name type="common">African clawed frog</name>
    <dbReference type="NCBI Taxonomy" id="8355"/>
    <lineage>
        <taxon>Eukaryota</taxon>
        <taxon>Metazoa</taxon>
        <taxon>Chordata</taxon>
        <taxon>Craniata</taxon>
        <taxon>Vertebrata</taxon>
        <taxon>Euteleostomi</taxon>
        <taxon>Amphibia</taxon>
        <taxon>Batrachia</taxon>
        <taxon>Anura</taxon>
        <taxon>Pipoidea</taxon>
        <taxon>Pipidae</taxon>
        <taxon>Xenopodinae</taxon>
        <taxon>Xenopus</taxon>
        <taxon>Xenopus</taxon>
    </lineage>
</organism>
<gene>
    <name evidence="1" type="ORF">XELAEV_18014565mg</name>
</gene>
<dbReference type="EMBL" id="CM004469">
    <property type="protein sequence ID" value="OCT91509.1"/>
    <property type="molecule type" value="Genomic_DNA"/>
</dbReference>
<evidence type="ECO:0000313" key="2">
    <source>
        <dbReference type="Proteomes" id="UP000694892"/>
    </source>
</evidence>
<dbReference type="AlphaFoldDB" id="A0A974DGA9"/>
<name>A0A974DGA9_XENLA</name>
<proteinExistence type="predicted"/>
<evidence type="ECO:0000313" key="1">
    <source>
        <dbReference type="EMBL" id="OCT91509.1"/>
    </source>
</evidence>
<sequence length="73" mass="8663">MSSPMSDFKIEYKYSEFPLLREKKHRTIPTGIFIKSSQLSRLHGCIHKKLGIHRIYQFWIELNGPQTILMNTK</sequence>
<dbReference type="Proteomes" id="UP000694892">
    <property type="component" value="Chromosome 2S"/>
</dbReference>
<protein>
    <submittedName>
        <fullName evidence="1">Uncharacterized protein</fullName>
    </submittedName>
</protein>
<reference evidence="2" key="1">
    <citation type="journal article" date="2016" name="Nature">
        <title>Genome evolution in the allotetraploid frog Xenopus laevis.</title>
        <authorList>
            <person name="Session A.M."/>
            <person name="Uno Y."/>
            <person name="Kwon T."/>
            <person name="Chapman J.A."/>
            <person name="Toyoda A."/>
            <person name="Takahashi S."/>
            <person name="Fukui A."/>
            <person name="Hikosaka A."/>
            <person name="Suzuki A."/>
            <person name="Kondo M."/>
            <person name="van Heeringen S.J."/>
            <person name="Quigley I."/>
            <person name="Heinz S."/>
            <person name="Ogino H."/>
            <person name="Ochi H."/>
            <person name="Hellsten U."/>
            <person name="Lyons J.B."/>
            <person name="Simakov O."/>
            <person name="Putnam N."/>
            <person name="Stites J."/>
            <person name="Kuroki Y."/>
            <person name="Tanaka T."/>
            <person name="Michiue T."/>
            <person name="Watanabe M."/>
            <person name="Bogdanovic O."/>
            <person name="Lister R."/>
            <person name="Georgiou G."/>
            <person name="Paranjpe S.S."/>
            <person name="van Kruijsbergen I."/>
            <person name="Shu S."/>
            <person name="Carlson J."/>
            <person name="Kinoshita T."/>
            <person name="Ohta Y."/>
            <person name="Mawaribuchi S."/>
            <person name="Jenkins J."/>
            <person name="Grimwood J."/>
            <person name="Schmutz J."/>
            <person name="Mitros T."/>
            <person name="Mozaffari S.V."/>
            <person name="Suzuki Y."/>
            <person name="Haramoto Y."/>
            <person name="Yamamoto T.S."/>
            <person name="Takagi C."/>
            <person name="Heald R."/>
            <person name="Miller K."/>
            <person name="Haudenschild C."/>
            <person name="Kitzman J."/>
            <person name="Nakayama T."/>
            <person name="Izutsu Y."/>
            <person name="Robert J."/>
            <person name="Fortriede J."/>
            <person name="Burns K."/>
            <person name="Lotay V."/>
            <person name="Karimi K."/>
            <person name="Yasuoka Y."/>
            <person name="Dichmann D.S."/>
            <person name="Flajnik M.F."/>
            <person name="Houston D.W."/>
            <person name="Shendure J."/>
            <person name="DuPasquier L."/>
            <person name="Vize P.D."/>
            <person name="Zorn A.M."/>
            <person name="Ito M."/>
            <person name="Marcotte E.M."/>
            <person name="Wallingford J.B."/>
            <person name="Ito Y."/>
            <person name="Asashima M."/>
            <person name="Ueno N."/>
            <person name="Matsuda Y."/>
            <person name="Veenstra G.J."/>
            <person name="Fujiyama A."/>
            <person name="Harland R.M."/>
            <person name="Taira M."/>
            <person name="Rokhsar D.S."/>
        </authorList>
    </citation>
    <scope>NUCLEOTIDE SEQUENCE [LARGE SCALE GENOMIC DNA]</scope>
    <source>
        <strain evidence="2">J</strain>
    </source>
</reference>